<reference evidence="6 7" key="1">
    <citation type="submission" date="2014-04" db="EMBL/GenBank/DDBJ databases">
        <title>The Genome Sequence of Mycobacterium tuberculosis TKK-01-0051.</title>
        <authorList>
            <consortium name="The Broad Institute Genomics Platform"/>
            <consortium name="The Broad Institute Genome Sequencing Center for Infectious Disease"/>
            <person name="Earl A.M."/>
            <person name="Cohen K."/>
            <person name="Pym A."/>
            <person name="Bishai W."/>
            <person name="Maharaj K."/>
            <person name="Desjardins C."/>
            <person name="Abeel T."/>
            <person name="Young S."/>
            <person name="Zeng Q."/>
            <person name="Gargeya S."/>
            <person name="Abouelleil A."/>
            <person name="Alvarado L."/>
            <person name="Chapman S.B."/>
            <person name="Gainer-Dewar J."/>
            <person name="Goldberg J."/>
            <person name="Griggs A."/>
            <person name="Gujja S."/>
            <person name="Hansen M."/>
            <person name="Howarth C."/>
            <person name="Imamovic A."/>
            <person name="Larimer J."/>
            <person name="Murphy C."/>
            <person name="Naylor J."/>
            <person name="Pearson M."/>
            <person name="Poon T.W."/>
            <person name="Priest M."/>
            <person name="Roberts A."/>
            <person name="Saif S."/>
            <person name="Shea T."/>
            <person name="Sykes S."/>
            <person name="Wortman J."/>
            <person name="Nusbaum C."/>
            <person name="Birren B."/>
        </authorList>
    </citation>
    <scope>NUCLEOTIDE SEQUENCE [LARGE SCALE GENOMIC DNA]</scope>
    <source>
        <strain evidence="6 7">TKK-01-0051</strain>
    </source>
</reference>
<comment type="caution">
    <text evidence="6">The sequence shown here is derived from an EMBL/GenBank/DDBJ whole genome shotgun (WGS) entry which is preliminary data.</text>
</comment>
<dbReference type="GO" id="GO:0006355">
    <property type="term" value="P:regulation of DNA-templated transcription"/>
    <property type="evidence" value="ECO:0007669"/>
    <property type="project" value="InterPro"/>
</dbReference>
<accession>A0A051TYZ8</accession>
<dbReference type="Proteomes" id="UP000025947">
    <property type="component" value="Unassembled WGS sequence"/>
</dbReference>
<feature type="domain" description="HTH luxR-type" evidence="5">
    <location>
        <begin position="816"/>
        <end position="881"/>
    </location>
</feature>
<dbReference type="SUPFAM" id="SSF46894">
    <property type="entry name" value="C-terminal effector domain of the bipartite response regulators"/>
    <property type="match status" value="1"/>
</dbReference>
<dbReference type="Pfam" id="PF00196">
    <property type="entry name" value="GerE"/>
    <property type="match status" value="1"/>
</dbReference>
<dbReference type="InterPro" id="IPR027417">
    <property type="entry name" value="P-loop_NTPase"/>
</dbReference>
<dbReference type="InterPro" id="IPR016032">
    <property type="entry name" value="Sig_transdc_resp-reg_C-effctor"/>
</dbReference>
<dbReference type="PROSITE" id="PS00622">
    <property type="entry name" value="HTH_LUXR_1"/>
    <property type="match status" value="1"/>
</dbReference>
<dbReference type="AlphaFoldDB" id="A0A051TYZ8"/>
<dbReference type="CDD" id="cd06170">
    <property type="entry name" value="LuxR_C_like"/>
    <property type="match status" value="1"/>
</dbReference>
<keyword evidence="7" id="KW-1185">Reference proteome</keyword>
<keyword evidence="2" id="KW-0238">DNA-binding</keyword>
<dbReference type="PRINTS" id="PR00038">
    <property type="entry name" value="HTHLUXR"/>
</dbReference>
<dbReference type="PANTHER" id="PTHR44688:SF16">
    <property type="entry name" value="DNA-BINDING TRANSCRIPTIONAL ACTIVATOR DEVR_DOSR"/>
    <property type="match status" value="1"/>
</dbReference>
<dbReference type="InterPro" id="IPR003593">
    <property type="entry name" value="AAA+_ATPase"/>
</dbReference>
<feature type="region of interest" description="Disordered" evidence="4">
    <location>
        <begin position="885"/>
        <end position="906"/>
    </location>
</feature>
<keyword evidence="1" id="KW-0805">Transcription regulation</keyword>
<evidence type="ECO:0000256" key="1">
    <source>
        <dbReference type="ARBA" id="ARBA00023015"/>
    </source>
</evidence>
<dbReference type="SMART" id="SM00382">
    <property type="entry name" value="AAA"/>
    <property type="match status" value="1"/>
</dbReference>
<dbReference type="EMBL" id="JLXW01000009">
    <property type="protein sequence ID" value="KBZ61571.1"/>
    <property type="molecule type" value="Genomic_DNA"/>
</dbReference>
<dbReference type="SMART" id="SM00421">
    <property type="entry name" value="HTH_LUXR"/>
    <property type="match status" value="1"/>
</dbReference>
<evidence type="ECO:0000256" key="3">
    <source>
        <dbReference type="ARBA" id="ARBA00023163"/>
    </source>
</evidence>
<dbReference type="PATRIC" id="fig|1324261.3.peg.3383"/>
<evidence type="ECO:0000259" key="5">
    <source>
        <dbReference type="PROSITE" id="PS50043"/>
    </source>
</evidence>
<dbReference type="HOGENOM" id="CLU_015308_1_0_11"/>
<sequence>MPGEVGSAWPIVGRDVELRRSLTALNNSEFNGVALVGDAGVGKSTLARLLAKTVESAGRTVRFALGTQTGCAVPLGAFSRAVSLQVAHEPAVMLAAAHDTLGKDKNLVVVVDDAQLLDPLSATLINQLAAGRSARLIVTIRSREPVLDAVTALLKERLLLTVHVEPFSREQTGLLAGAVLGGPVEPGLVDELFERSAGNLLLLRGFLTAGRESGALVHTEEGWQLRGPLRADRELHDVLRFRLQSLSPAELEVVELLATAERLKWEILRDICDAEAVATLERRGLIQLVADGSHTVAQLSHPMLGEAATRYAGMVRARQLNGKIARALQKHEQAGGGPLGRPGLQRRIRLAQFMIHSDLEPDLDVVIAAAQDALAMSNVVLGEELARFAVDRGGGLPAALALAEAVSWQGRADEADSVLVDAEPESEPDGGDDWLIARWGCLRAANFFWGCGDVEAAIRELDEVKKRVSSEAGVTVINALELSMGYFHGDIETTIELGPGLCESDAVPIATVWAVFPTCGALAAAGRFSEVGRIADAGVRAATLCGLGPHRFNIGMTEIMSATGAGDDSAAERIYKRYAAMTGGLPAAEAMVDAMLGFVRLTRGELTAACAVFNSSIAVLAKGFASPWLVVVGAWQAQAEGARGDSVAAAAALRRADKAYGPHVAVFVPELELARAWERAAAGDVKAAQTHATQAAEIARAAGTHVMEMRARHAAVRFGHRSQAARLEKLAHILDTALAGAVADHARGLAQRDGDLLDVAAHLFADLGALACAADAAAQAAGEHARRGERGKRFESSAWAHALAGRCELHTPAVEAAVCPLPFSERERQIVSLVAAGLSNREIAERLVISVRTVEGHLYRLFAKFGVNSREQLVVLTTRELSAESEMMGRDGRPLGRGDDAHPYAG</sequence>
<dbReference type="InterPro" id="IPR036388">
    <property type="entry name" value="WH-like_DNA-bd_sf"/>
</dbReference>
<dbReference type="Pfam" id="PF13191">
    <property type="entry name" value="AAA_16"/>
    <property type="match status" value="1"/>
</dbReference>
<dbReference type="InterPro" id="IPR041664">
    <property type="entry name" value="AAA_16"/>
</dbReference>
<dbReference type="InterPro" id="IPR000792">
    <property type="entry name" value="Tscrpt_reg_LuxR_C"/>
</dbReference>
<evidence type="ECO:0000313" key="7">
    <source>
        <dbReference type="Proteomes" id="UP000025947"/>
    </source>
</evidence>
<keyword evidence="3" id="KW-0804">Transcription</keyword>
<gene>
    <name evidence="6" type="ORF">K875_03344</name>
</gene>
<feature type="compositionally biased region" description="Basic and acidic residues" evidence="4">
    <location>
        <begin position="887"/>
        <end position="906"/>
    </location>
</feature>
<dbReference type="SUPFAM" id="SSF52540">
    <property type="entry name" value="P-loop containing nucleoside triphosphate hydrolases"/>
    <property type="match status" value="1"/>
</dbReference>
<proteinExistence type="predicted"/>
<dbReference type="GO" id="GO:0003677">
    <property type="term" value="F:DNA binding"/>
    <property type="evidence" value="ECO:0007669"/>
    <property type="project" value="UniProtKB-KW"/>
</dbReference>
<dbReference type="PANTHER" id="PTHR44688">
    <property type="entry name" value="DNA-BINDING TRANSCRIPTIONAL ACTIVATOR DEVR_DOSR"/>
    <property type="match status" value="1"/>
</dbReference>
<dbReference type="Gene3D" id="3.40.50.300">
    <property type="entry name" value="P-loop containing nucleotide triphosphate hydrolases"/>
    <property type="match status" value="1"/>
</dbReference>
<evidence type="ECO:0000256" key="2">
    <source>
        <dbReference type="ARBA" id="ARBA00023125"/>
    </source>
</evidence>
<evidence type="ECO:0000256" key="4">
    <source>
        <dbReference type="SAM" id="MobiDB-lite"/>
    </source>
</evidence>
<dbReference type="PROSITE" id="PS50043">
    <property type="entry name" value="HTH_LUXR_2"/>
    <property type="match status" value="1"/>
</dbReference>
<organism evidence="6 7">
    <name type="scientific">Mycobacterium [tuberculosis] TKK-01-0051</name>
    <dbReference type="NCBI Taxonomy" id="1324261"/>
    <lineage>
        <taxon>Bacteria</taxon>
        <taxon>Bacillati</taxon>
        <taxon>Actinomycetota</taxon>
        <taxon>Actinomycetes</taxon>
        <taxon>Mycobacteriales</taxon>
        <taxon>Mycobacteriaceae</taxon>
        <taxon>Mycobacterium</taxon>
        <taxon>Mycobacterium avium complex (MAC)</taxon>
    </lineage>
</organism>
<dbReference type="Gene3D" id="1.10.10.10">
    <property type="entry name" value="Winged helix-like DNA-binding domain superfamily/Winged helix DNA-binding domain"/>
    <property type="match status" value="1"/>
</dbReference>
<name>A0A051TYZ8_9MYCO</name>
<evidence type="ECO:0000313" key="6">
    <source>
        <dbReference type="EMBL" id="KBZ61571.1"/>
    </source>
</evidence>
<protein>
    <recommendedName>
        <fullName evidence="5">HTH luxR-type domain-containing protein</fullName>
    </recommendedName>
</protein>